<keyword evidence="8" id="KW-0732">Signal</keyword>
<evidence type="ECO:0000313" key="9">
    <source>
        <dbReference type="EMBL" id="GCC42629.1"/>
    </source>
</evidence>
<accession>A0A401TJ02</accession>
<dbReference type="GO" id="GO:0005789">
    <property type="term" value="C:endoplasmic reticulum membrane"/>
    <property type="evidence" value="ECO:0007669"/>
    <property type="project" value="UniProtKB-SubCell"/>
</dbReference>
<name>A0A401TJ02_CHIPU</name>
<keyword evidence="3" id="KW-0812">Transmembrane</keyword>
<evidence type="ECO:0000256" key="4">
    <source>
        <dbReference type="ARBA" id="ARBA00022824"/>
    </source>
</evidence>
<keyword evidence="10" id="KW-1185">Reference proteome</keyword>
<dbReference type="InterPro" id="IPR009617">
    <property type="entry name" value="Seipin"/>
</dbReference>
<evidence type="ECO:0000256" key="8">
    <source>
        <dbReference type="SAM" id="SignalP"/>
    </source>
</evidence>
<dbReference type="OrthoDB" id="3990054at2759"/>
<keyword evidence="5" id="KW-1133">Transmembrane helix</keyword>
<evidence type="ECO:0000256" key="1">
    <source>
        <dbReference type="ARBA" id="ARBA00004477"/>
    </source>
</evidence>
<dbReference type="Pfam" id="PF06775">
    <property type="entry name" value="Seipin"/>
    <property type="match status" value="1"/>
</dbReference>
<dbReference type="EMBL" id="BEZZ01085539">
    <property type="protein sequence ID" value="GCC42629.1"/>
    <property type="molecule type" value="Genomic_DNA"/>
</dbReference>
<dbReference type="PANTHER" id="PTHR21212">
    <property type="entry name" value="BERNARDINELLI-SEIP CONGENITAL LIPODYSTROPHY 2 HOMOLOG BSCL2 PROTEIN"/>
    <property type="match status" value="1"/>
</dbReference>
<evidence type="ECO:0000256" key="3">
    <source>
        <dbReference type="ARBA" id="ARBA00022692"/>
    </source>
</evidence>
<comment type="subcellular location">
    <subcellularLocation>
        <location evidence="1">Endoplasmic reticulum membrane</location>
        <topology evidence="1">Multi-pass membrane protein</topology>
    </subcellularLocation>
</comment>
<proteinExistence type="predicted"/>
<evidence type="ECO:0000256" key="2">
    <source>
        <dbReference type="ARBA" id="ARBA00022064"/>
    </source>
</evidence>
<dbReference type="GO" id="GO:0006629">
    <property type="term" value="P:lipid metabolic process"/>
    <property type="evidence" value="ECO:0007669"/>
    <property type="project" value="UniProtKB-KW"/>
</dbReference>
<dbReference type="CDD" id="cd23995">
    <property type="entry name" value="Seipin_BSCL2_like"/>
    <property type="match status" value="1"/>
</dbReference>
<dbReference type="Proteomes" id="UP000287033">
    <property type="component" value="Unassembled WGS sequence"/>
</dbReference>
<evidence type="ECO:0000256" key="7">
    <source>
        <dbReference type="ARBA" id="ARBA00023136"/>
    </source>
</evidence>
<organism evidence="9 10">
    <name type="scientific">Chiloscyllium punctatum</name>
    <name type="common">Brownbanded bambooshark</name>
    <name type="synonym">Hemiscyllium punctatum</name>
    <dbReference type="NCBI Taxonomy" id="137246"/>
    <lineage>
        <taxon>Eukaryota</taxon>
        <taxon>Metazoa</taxon>
        <taxon>Chordata</taxon>
        <taxon>Craniata</taxon>
        <taxon>Vertebrata</taxon>
        <taxon>Chondrichthyes</taxon>
        <taxon>Elasmobranchii</taxon>
        <taxon>Galeomorphii</taxon>
        <taxon>Galeoidea</taxon>
        <taxon>Orectolobiformes</taxon>
        <taxon>Hemiscylliidae</taxon>
        <taxon>Chiloscyllium</taxon>
    </lineage>
</organism>
<dbReference type="AlphaFoldDB" id="A0A401TJ02"/>
<dbReference type="STRING" id="137246.A0A401TJ02"/>
<keyword evidence="7" id="KW-0472">Membrane</keyword>
<comment type="caution">
    <text evidence="9">The sequence shown here is derived from an EMBL/GenBank/DDBJ whole genome shotgun (WGS) entry which is preliminary data.</text>
</comment>
<reference evidence="9 10" key="1">
    <citation type="journal article" date="2018" name="Nat. Ecol. Evol.">
        <title>Shark genomes provide insights into elasmobranch evolution and the origin of vertebrates.</title>
        <authorList>
            <person name="Hara Y"/>
            <person name="Yamaguchi K"/>
            <person name="Onimaru K"/>
            <person name="Kadota M"/>
            <person name="Koyanagi M"/>
            <person name="Keeley SD"/>
            <person name="Tatsumi K"/>
            <person name="Tanaka K"/>
            <person name="Motone F"/>
            <person name="Kageyama Y"/>
            <person name="Nozu R"/>
            <person name="Adachi N"/>
            <person name="Nishimura O"/>
            <person name="Nakagawa R"/>
            <person name="Tanegashima C"/>
            <person name="Kiyatake I"/>
            <person name="Matsumoto R"/>
            <person name="Murakumo K"/>
            <person name="Nishida K"/>
            <person name="Terakita A"/>
            <person name="Kuratani S"/>
            <person name="Sato K"/>
            <person name="Hyodo S Kuraku.S."/>
        </authorList>
    </citation>
    <scope>NUCLEOTIDE SEQUENCE [LARGE SCALE GENOMIC DNA]</scope>
</reference>
<evidence type="ECO:0000256" key="5">
    <source>
        <dbReference type="ARBA" id="ARBA00022989"/>
    </source>
</evidence>
<gene>
    <name evidence="9" type="ORF">chiPu_0026695</name>
</gene>
<sequence>MLHYKSWLLQTLDTLVYAPLFVTGLVEQAQVVEVEMYSDYQEDSYTPTMGAVIEIQTRRIEIYKAQLQIHAHFTGIR</sequence>
<dbReference type="PANTHER" id="PTHR21212:SF0">
    <property type="entry name" value="SEIPIN"/>
    <property type="match status" value="1"/>
</dbReference>
<feature type="signal peptide" evidence="8">
    <location>
        <begin position="1"/>
        <end position="18"/>
    </location>
</feature>
<evidence type="ECO:0000256" key="6">
    <source>
        <dbReference type="ARBA" id="ARBA00023098"/>
    </source>
</evidence>
<dbReference type="GO" id="GO:0140042">
    <property type="term" value="P:lipid droplet formation"/>
    <property type="evidence" value="ECO:0007669"/>
    <property type="project" value="UniProtKB-ARBA"/>
</dbReference>
<evidence type="ECO:0000313" key="10">
    <source>
        <dbReference type="Proteomes" id="UP000287033"/>
    </source>
</evidence>
<keyword evidence="6" id="KW-0443">Lipid metabolism</keyword>
<feature type="chain" id="PRO_5019036782" description="Seipin" evidence="8">
    <location>
        <begin position="19"/>
        <end position="77"/>
    </location>
</feature>
<keyword evidence="4" id="KW-0256">Endoplasmic reticulum</keyword>
<protein>
    <recommendedName>
        <fullName evidence="2">Seipin</fullName>
    </recommendedName>
</protein>